<keyword evidence="3" id="KW-1185">Reference proteome</keyword>
<name>A0ABP9VZ67_9BACT</name>
<dbReference type="Pfam" id="PF02894">
    <property type="entry name" value="GFO_IDH_MocA_C"/>
    <property type="match status" value="1"/>
</dbReference>
<evidence type="ECO:0000313" key="2">
    <source>
        <dbReference type="EMBL" id="GAA5510429.1"/>
    </source>
</evidence>
<dbReference type="InterPro" id="IPR004104">
    <property type="entry name" value="Gfo/Idh/MocA-like_OxRdtase_C"/>
</dbReference>
<dbReference type="Proteomes" id="UP001416858">
    <property type="component" value="Unassembled WGS sequence"/>
</dbReference>
<reference evidence="2 3" key="1">
    <citation type="submission" date="2024-02" db="EMBL/GenBank/DDBJ databases">
        <title>Rhodopirellula caenicola NBRC 110016.</title>
        <authorList>
            <person name="Ichikawa N."/>
            <person name="Katano-Makiyama Y."/>
            <person name="Hidaka K."/>
        </authorList>
    </citation>
    <scope>NUCLEOTIDE SEQUENCE [LARGE SCALE GENOMIC DNA]</scope>
    <source>
        <strain evidence="2 3">NBRC 110016</strain>
    </source>
</reference>
<evidence type="ECO:0000313" key="3">
    <source>
        <dbReference type="Proteomes" id="UP001416858"/>
    </source>
</evidence>
<organism evidence="2 3">
    <name type="scientific">Novipirellula caenicola</name>
    <dbReference type="NCBI Taxonomy" id="1536901"/>
    <lineage>
        <taxon>Bacteria</taxon>
        <taxon>Pseudomonadati</taxon>
        <taxon>Planctomycetota</taxon>
        <taxon>Planctomycetia</taxon>
        <taxon>Pirellulales</taxon>
        <taxon>Pirellulaceae</taxon>
        <taxon>Novipirellula</taxon>
    </lineage>
</organism>
<dbReference type="Gene3D" id="3.30.360.10">
    <property type="entry name" value="Dihydrodipicolinate Reductase, domain 2"/>
    <property type="match status" value="1"/>
</dbReference>
<evidence type="ECO:0000259" key="1">
    <source>
        <dbReference type="Pfam" id="PF02894"/>
    </source>
</evidence>
<gene>
    <name evidence="2" type="ORF">Rcae01_05937</name>
</gene>
<comment type="caution">
    <text evidence="2">The sequence shown here is derived from an EMBL/GenBank/DDBJ whole genome shotgun (WGS) entry which is preliminary data.</text>
</comment>
<dbReference type="SUPFAM" id="SSF55347">
    <property type="entry name" value="Glyceraldehyde-3-phosphate dehydrogenase-like, C-terminal domain"/>
    <property type="match status" value="1"/>
</dbReference>
<protein>
    <recommendedName>
        <fullName evidence="1">Gfo/Idh/MocA-like oxidoreductase C-terminal domain-containing protein</fullName>
    </recommendedName>
</protein>
<sequence length="209" mass="22505">MVREYIRSSVLGKLVSFNVENGYDYAWSSASNFILSKAQAGGGVLMGLGSHVLDSLIWMLGDPIAFEFECDSEGGIESECKVHLTMAGGAKGCVELSRSRNLENRYLFEFEKGTIYAPFYGDNVSVSLAGSELTLNGRSVPAGSPYAEVQSVAKIMSQELDDFADAVIEGKPPMATGEDAMKSIALIDGCYASPKILDFPWMQPIEGTS</sequence>
<feature type="domain" description="Gfo/Idh/MocA-like oxidoreductase C-terminal" evidence="1">
    <location>
        <begin position="3"/>
        <end position="193"/>
    </location>
</feature>
<accession>A0ABP9VZ67</accession>
<dbReference type="EMBL" id="BAABRO010000023">
    <property type="protein sequence ID" value="GAA5510429.1"/>
    <property type="molecule type" value="Genomic_DNA"/>
</dbReference>
<proteinExistence type="predicted"/>